<evidence type="ECO:0000313" key="5">
    <source>
        <dbReference type="EMBL" id="MBT1445468.1"/>
    </source>
</evidence>
<dbReference type="InterPro" id="IPR000835">
    <property type="entry name" value="HTH_MarR-typ"/>
</dbReference>
<protein>
    <submittedName>
        <fullName evidence="5">MarR family transcriptional regulator</fullName>
    </submittedName>
</protein>
<dbReference type="SMART" id="SM00347">
    <property type="entry name" value="HTH_MARR"/>
    <property type="match status" value="1"/>
</dbReference>
<accession>A0ABS5V8X2</accession>
<sequence length="146" mass="16503">MNIEQALNQQLNQTLVEFYERFSAWEHHVVEGSGLALPMMHTLELLGLYGPQRMTDLATKLCISTGTLTVRIDKLCRDGLVERVANPDDRRSLLISLTEAGRQLFEAHDSAHLKLTGCLTATLSLEERSVLIKILNQINQKFEQLD</sequence>
<gene>
    <name evidence="5" type="ORF">KJI95_13170</name>
</gene>
<dbReference type="EMBL" id="JAHEPS010000005">
    <property type="protein sequence ID" value="MBT1445468.1"/>
    <property type="molecule type" value="Genomic_DNA"/>
</dbReference>
<dbReference type="PANTHER" id="PTHR42756:SF1">
    <property type="entry name" value="TRANSCRIPTIONAL REPRESSOR OF EMRAB OPERON"/>
    <property type="match status" value="1"/>
</dbReference>
<keyword evidence="2" id="KW-0238">DNA-binding</keyword>
<dbReference type="Gene3D" id="1.10.10.10">
    <property type="entry name" value="Winged helix-like DNA-binding domain superfamily/Winged helix DNA-binding domain"/>
    <property type="match status" value="1"/>
</dbReference>
<dbReference type="Proteomes" id="UP001195903">
    <property type="component" value="Unassembled WGS sequence"/>
</dbReference>
<dbReference type="InterPro" id="IPR036388">
    <property type="entry name" value="WH-like_DNA-bd_sf"/>
</dbReference>
<keyword evidence="3" id="KW-0804">Transcription</keyword>
<feature type="domain" description="HTH marR-type" evidence="4">
    <location>
        <begin position="1"/>
        <end position="140"/>
    </location>
</feature>
<keyword evidence="1" id="KW-0805">Transcription regulation</keyword>
<dbReference type="Pfam" id="PF01047">
    <property type="entry name" value="MarR"/>
    <property type="match status" value="1"/>
</dbReference>
<dbReference type="PRINTS" id="PR00598">
    <property type="entry name" value="HTHMARR"/>
</dbReference>
<organism evidence="5 6">
    <name type="scientific">Shewanella jiangmenensis</name>
    <dbReference type="NCBI Taxonomy" id="2837387"/>
    <lineage>
        <taxon>Bacteria</taxon>
        <taxon>Pseudomonadati</taxon>
        <taxon>Pseudomonadota</taxon>
        <taxon>Gammaproteobacteria</taxon>
        <taxon>Alteromonadales</taxon>
        <taxon>Shewanellaceae</taxon>
        <taxon>Shewanella</taxon>
    </lineage>
</organism>
<evidence type="ECO:0000313" key="6">
    <source>
        <dbReference type="Proteomes" id="UP001195903"/>
    </source>
</evidence>
<reference evidence="5 6" key="1">
    <citation type="submission" date="2021-05" db="EMBL/GenBank/DDBJ databases">
        <title>Shewanella sp. JM162201.</title>
        <authorList>
            <person name="Xu S."/>
            <person name="Li A."/>
        </authorList>
    </citation>
    <scope>NUCLEOTIDE SEQUENCE [LARGE SCALE GENOMIC DNA]</scope>
    <source>
        <strain evidence="5 6">JM162201</strain>
    </source>
</reference>
<evidence type="ECO:0000256" key="1">
    <source>
        <dbReference type="ARBA" id="ARBA00023015"/>
    </source>
</evidence>
<dbReference type="PROSITE" id="PS50995">
    <property type="entry name" value="HTH_MARR_2"/>
    <property type="match status" value="1"/>
</dbReference>
<evidence type="ECO:0000256" key="3">
    <source>
        <dbReference type="ARBA" id="ARBA00023163"/>
    </source>
</evidence>
<evidence type="ECO:0000256" key="2">
    <source>
        <dbReference type="ARBA" id="ARBA00023125"/>
    </source>
</evidence>
<dbReference type="InterPro" id="IPR036390">
    <property type="entry name" value="WH_DNA-bd_sf"/>
</dbReference>
<proteinExistence type="predicted"/>
<dbReference type="SUPFAM" id="SSF46785">
    <property type="entry name" value="Winged helix' DNA-binding domain"/>
    <property type="match status" value="1"/>
</dbReference>
<comment type="caution">
    <text evidence="5">The sequence shown here is derived from an EMBL/GenBank/DDBJ whole genome shotgun (WGS) entry which is preliminary data.</text>
</comment>
<name>A0ABS5V8X2_9GAMM</name>
<evidence type="ECO:0000259" key="4">
    <source>
        <dbReference type="PROSITE" id="PS50995"/>
    </source>
</evidence>
<dbReference type="PANTHER" id="PTHR42756">
    <property type="entry name" value="TRANSCRIPTIONAL REGULATOR, MARR"/>
    <property type="match status" value="1"/>
</dbReference>
<keyword evidence="6" id="KW-1185">Reference proteome</keyword>